<feature type="compositionally biased region" description="Polar residues" evidence="4">
    <location>
        <begin position="558"/>
        <end position="568"/>
    </location>
</feature>
<feature type="compositionally biased region" description="Basic and acidic residues" evidence="4">
    <location>
        <begin position="1"/>
        <end position="12"/>
    </location>
</feature>
<dbReference type="InterPro" id="IPR051219">
    <property type="entry name" value="Heterochromatin_chromo-domain"/>
</dbReference>
<feature type="compositionally biased region" description="Basic and acidic residues" evidence="4">
    <location>
        <begin position="984"/>
        <end position="994"/>
    </location>
</feature>
<dbReference type="Pfam" id="PF00385">
    <property type="entry name" value="Chromo"/>
    <property type="match status" value="1"/>
</dbReference>
<dbReference type="SMART" id="SM00298">
    <property type="entry name" value="CHROMO"/>
    <property type="match status" value="1"/>
</dbReference>
<feature type="compositionally biased region" description="Polar residues" evidence="4">
    <location>
        <begin position="968"/>
        <end position="983"/>
    </location>
</feature>
<sequence>MSRNKRPDKISDENADPQKALEPPVKKLRKRKKKNLAIKARRLINRVTHYHVMKDGEERWIPIFEVENYNDVIEFEKYVAKIAIGSEEDLFVPEADSVENADEQLVHSITDETDSSEACSSKSTQIDKNQNQNQEKIKRELPDPQDPNDFIYEIPDEEEDADLPETSSSPVPALQCREYNDAEMRNAVSEEGTSSIQLNVRDTLREALNSKFNLESNQPVTNDGKESSKVELSPVEKKVIREALAMHNLQFTETFNDQTESSNEVAVADSDPVRIEPFQEETVAEADIEQSEIPADEVPEMVSVSNDQETTKESHEVTSAGETAENMTEAERKVQEKSLEEKIMDGIVDSVVTESTKTTLEEHFQNFPILPEYQEMNDPEDKNDRVAIETMSQEVEAFVQEDVQMDESEEKLDESPEKNHGFFLPQSPDQIDKLLKECRAAVELVQATKNEEERQSSEEPDDPLAEKPNHVDCSIIKREECLGNESSQERETSPEECAPKCTEEVKTAGGTTPAETPVPVSSPSPVAPVVFNLMPKRISKRRKSIGMRSDQMEKKTSITEVGTDTSVSVKREGSSRAWSVRPVREPSPERTREWDQGKERRDSREISWFKADQQRSEETRRKEEKRRERRHEEQRSHVDRREERGKRRSREDARKDRKHERDHPLFVDERKSRRSLNAEERTSSRERSSSAESQSKRKSERSREKRSSEKKESGWIIPSRSPERSSKWGRSVSPERPSSRSGWDIEIRPSRKDDDAACDKKEKHPRDIDTRTRVKNKDEPVSKESTLPTKSTLEERLHLKRTARRTKLEARLNHVEELIKRKKQEQANNESPDAKTEIQKKEKGNESILKDPRIAQRLQTEKAAQIEQENQEIDSMLEEKMISSQINLRDPRIRARLQKEKEAKERTELEAQAMERKQSYQALKQLKLTIKKTVPKDPRKNAQWRREIEKSQDKNFGKCVIPHPVDLVQNTNNFEKSEISNSLEKNDVEAESKSVESAPHTWPEKNLTGESPSKNTTPKDPRAEPQRRREKEKSEKKISETQLKIARNSNEVKAKASDETNISTHIEGKDQSSRVREVKVPRSILKRKKSVDPEALEDQQELDQAKLPSIHTETEIQKQKVNPPPETDCGWVIPRHSPERSSKWARSVSVEPPISRPACDIESRPSWKEDGAKAEIQKQKAKSSPEPECDADPFGIFSAPSCSDSSNIFTNTSFSTDNKINEEKDNTDKNEKTSKARDNAANIVDKIISENFLTKDTLRESEVATEGGLECEAPIAESENNDFNEDSMPVLDELEFFDADISGNDLTSTLEENTPSEADQPPQFSKGARVNDAPSTVVQTSESTPNLNDNRLFPSPQKDLRSTLWNNDYLNADIINFEDTLQPSVSSSLEPKEDTPRNTPLIATTSLFQEATSVTSSTSQHQKLPAQPPLKEPPKPHSESDDSWSSSRSFPRLRPRSIDEDDSPAPSPITYSFGSVSLRPDQPVDTEANEHPSESTHAQPIQQKSVLDCAEDGLENEHPSADKTTTDKQAVKVEVIEKVKVTRKRSGKKETSSSEFASTWKAQNRKHIKKGSKNSKEDSSKADKAKKERVGIESSKKEKTKKEKIYVKTKREPDEYEVEKILNKRVRLGKVEYEVKWVGYNSSENTWEEVKNLQNCPDLVKEYEKKE</sequence>
<feature type="region of interest" description="Disordered" evidence="4">
    <location>
        <begin position="1"/>
        <end position="33"/>
    </location>
</feature>
<evidence type="ECO:0000256" key="2">
    <source>
        <dbReference type="ARBA" id="ARBA00023242"/>
    </source>
</evidence>
<feature type="compositionally biased region" description="Polar residues" evidence="4">
    <location>
        <begin position="1304"/>
        <end position="1317"/>
    </location>
</feature>
<dbReference type="SUPFAM" id="SSF54160">
    <property type="entry name" value="Chromo domain-like"/>
    <property type="match status" value="1"/>
</dbReference>
<protein>
    <submittedName>
        <fullName evidence="6">Oidioi.mRNA.OKI2018_I69.XSR.g13904.t1.cds</fullName>
    </submittedName>
</protein>
<dbReference type="PANTHER" id="PTHR22812">
    <property type="entry name" value="CHROMOBOX PROTEIN"/>
    <property type="match status" value="1"/>
</dbReference>
<evidence type="ECO:0000256" key="3">
    <source>
        <dbReference type="SAM" id="Coils"/>
    </source>
</evidence>
<feature type="compositionally biased region" description="Low complexity" evidence="4">
    <location>
        <begin position="730"/>
        <end position="741"/>
    </location>
</feature>
<feature type="region of interest" description="Disordered" evidence="4">
    <location>
        <begin position="931"/>
        <end position="1237"/>
    </location>
</feature>
<dbReference type="InterPro" id="IPR023779">
    <property type="entry name" value="Chromodomain_CS"/>
</dbReference>
<feature type="compositionally biased region" description="Basic and acidic residues" evidence="4">
    <location>
        <begin position="1574"/>
        <end position="1603"/>
    </location>
</feature>
<comment type="subcellular location">
    <subcellularLocation>
        <location evidence="1">Nucleus</location>
    </subcellularLocation>
</comment>
<proteinExistence type="predicted"/>
<feature type="compositionally biased region" description="Basic and acidic residues" evidence="4">
    <location>
        <begin position="934"/>
        <end position="956"/>
    </location>
</feature>
<feature type="region of interest" description="Disordered" evidence="4">
    <location>
        <begin position="110"/>
        <end position="151"/>
    </location>
</feature>
<accession>A0ABN7SD14</accession>
<feature type="compositionally biased region" description="Basic and acidic residues" evidence="4">
    <location>
        <begin position="1219"/>
        <end position="1237"/>
    </location>
</feature>
<feature type="region of interest" description="Disordered" evidence="4">
    <location>
        <begin position="404"/>
        <end position="426"/>
    </location>
</feature>
<keyword evidence="3" id="KW-0175">Coiled coil</keyword>
<feature type="region of interest" description="Disordered" evidence="4">
    <location>
        <begin position="1383"/>
        <end position="1603"/>
    </location>
</feature>
<feature type="compositionally biased region" description="Basic and acidic residues" evidence="4">
    <location>
        <begin position="743"/>
        <end position="782"/>
    </location>
</feature>
<name>A0ABN7SD14_OIKDI</name>
<feature type="compositionally biased region" description="Basic and acidic residues" evidence="4">
    <location>
        <begin position="1017"/>
        <end position="1039"/>
    </location>
</feature>
<feature type="region of interest" description="Disordered" evidence="4">
    <location>
        <begin position="819"/>
        <end position="850"/>
    </location>
</feature>
<feature type="compositionally biased region" description="Polar residues" evidence="4">
    <location>
        <begin position="1397"/>
        <end position="1421"/>
    </location>
</feature>
<feature type="compositionally biased region" description="Polar residues" evidence="4">
    <location>
        <begin position="1495"/>
        <end position="1505"/>
    </location>
</feature>
<feature type="domain" description="Chromo" evidence="5">
    <location>
        <begin position="1616"/>
        <end position="1667"/>
    </location>
</feature>
<gene>
    <name evidence="6" type="ORF">OKIOD_LOCUS5462</name>
</gene>
<feature type="compositionally biased region" description="Basic and acidic residues" evidence="4">
    <location>
        <begin position="464"/>
        <end position="506"/>
    </location>
</feature>
<dbReference type="InterPro" id="IPR016197">
    <property type="entry name" value="Chromo-like_dom_sf"/>
</dbReference>
<feature type="compositionally biased region" description="Basic and acidic residues" evidence="4">
    <location>
        <begin position="1066"/>
        <end position="1080"/>
    </location>
</feature>
<evidence type="ECO:0000256" key="1">
    <source>
        <dbReference type="ARBA" id="ARBA00004123"/>
    </source>
</evidence>
<dbReference type="Proteomes" id="UP001158576">
    <property type="component" value="Chromosome XSR"/>
</dbReference>
<dbReference type="Gene3D" id="2.40.50.40">
    <property type="match status" value="1"/>
</dbReference>
<dbReference type="PROSITE" id="PS00598">
    <property type="entry name" value="CHROMO_1"/>
    <property type="match status" value="1"/>
</dbReference>
<feature type="compositionally biased region" description="Low complexity" evidence="4">
    <location>
        <begin position="1443"/>
        <end position="1452"/>
    </location>
</feature>
<dbReference type="InterPro" id="IPR000953">
    <property type="entry name" value="Chromo/chromo_shadow_dom"/>
</dbReference>
<feature type="compositionally biased region" description="Polar residues" evidence="4">
    <location>
        <begin position="1333"/>
        <end position="1349"/>
    </location>
</feature>
<feature type="compositionally biased region" description="Basic and acidic residues" evidence="4">
    <location>
        <begin position="1515"/>
        <end position="1540"/>
    </location>
</feature>
<feature type="compositionally biased region" description="Low complexity" evidence="4">
    <location>
        <begin position="1203"/>
        <end position="1218"/>
    </location>
</feature>
<dbReference type="PROSITE" id="PS50013">
    <property type="entry name" value="CHROMO_2"/>
    <property type="match status" value="1"/>
</dbReference>
<dbReference type="EMBL" id="OU015569">
    <property type="protein sequence ID" value="CAG5094837.1"/>
    <property type="molecule type" value="Genomic_DNA"/>
</dbReference>
<dbReference type="CDD" id="cd00024">
    <property type="entry name" value="CD_CSD"/>
    <property type="match status" value="1"/>
</dbReference>
<feature type="coiled-coil region" evidence="3">
    <location>
        <begin position="859"/>
        <end position="917"/>
    </location>
</feature>
<organism evidence="6 7">
    <name type="scientific">Oikopleura dioica</name>
    <name type="common">Tunicate</name>
    <dbReference type="NCBI Taxonomy" id="34765"/>
    <lineage>
        <taxon>Eukaryota</taxon>
        <taxon>Metazoa</taxon>
        <taxon>Chordata</taxon>
        <taxon>Tunicata</taxon>
        <taxon>Appendicularia</taxon>
        <taxon>Copelata</taxon>
        <taxon>Oikopleuridae</taxon>
        <taxon>Oikopleura</taxon>
    </lineage>
</organism>
<feature type="region of interest" description="Disordered" evidence="4">
    <location>
        <begin position="1263"/>
        <end position="1286"/>
    </location>
</feature>
<feature type="compositionally biased region" description="Basic and acidic residues" evidence="4">
    <location>
        <begin position="832"/>
        <end position="850"/>
    </location>
</feature>
<feature type="compositionally biased region" description="Basic residues" evidence="4">
    <location>
        <begin position="1563"/>
        <end position="1573"/>
    </location>
</feature>
<dbReference type="InterPro" id="IPR023780">
    <property type="entry name" value="Chromo_domain"/>
</dbReference>
<feature type="compositionally biased region" description="Polar residues" evidence="4">
    <location>
        <begin position="116"/>
        <end position="134"/>
    </location>
</feature>
<evidence type="ECO:0000313" key="6">
    <source>
        <dbReference type="EMBL" id="CAG5094837.1"/>
    </source>
</evidence>
<feature type="compositionally biased region" description="Polar residues" evidence="4">
    <location>
        <begin position="1553"/>
        <end position="1562"/>
    </location>
</feature>
<feature type="region of interest" description="Disordered" evidence="4">
    <location>
        <begin position="446"/>
        <end position="806"/>
    </location>
</feature>
<evidence type="ECO:0000256" key="4">
    <source>
        <dbReference type="SAM" id="MobiDB-lite"/>
    </source>
</evidence>
<feature type="compositionally biased region" description="Basic and acidic residues" evidence="4">
    <location>
        <begin position="1159"/>
        <end position="1178"/>
    </location>
</feature>
<feature type="region of interest" description="Disordered" evidence="4">
    <location>
        <begin position="1303"/>
        <end position="1361"/>
    </location>
</feature>
<evidence type="ECO:0000313" key="7">
    <source>
        <dbReference type="Proteomes" id="UP001158576"/>
    </source>
</evidence>
<reference evidence="6 7" key="1">
    <citation type="submission" date="2021-04" db="EMBL/GenBank/DDBJ databases">
        <authorList>
            <person name="Bliznina A."/>
        </authorList>
    </citation>
    <scope>NUCLEOTIDE SEQUENCE [LARGE SCALE GENOMIC DNA]</scope>
</reference>
<evidence type="ECO:0000259" key="5">
    <source>
        <dbReference type="PROSITE" id="PS50013"/>
    </source>
</evidence>
<feature type="compositionally biased region" description="Basic and acidic residues" evidence="4">
    <location>
        <begin position="582"/>
        <end position="713"/>
    </location>
</feature>
<keyword evidence="2" id="KW-0539">Nucleus</keyword>
<feature type="region of interest" description="Disordered" evidence="4">
    <location>
        <begin position="303"/>
        <end position="336"/>
    </location>
</feature>
<keyword evidence="7" id="KW-1185">Reference proteome</keyword>